<proteinExistence type="predicted"/>
<protein>
    <submittedName>
        <fullName evidence="1">Uncharacterized protein</fullName>
    </submittedName>
</protein>
<dbReference type="AlphaFoldDB" id="A0A4Z1CDQ0"/>
<name>A0A4Z1CDQ0_9RHOB</name>
<sequence>MSIYSSPGSADVDAPQAVITAWNALITSEVNKRPPSPILMPDPAHVLGGQVSSAVKWPGHPLEPLNCQDEDIAAELSDWGWEGRAELHNEYLEYGLVMRADADGRLRPKRFIATTELMEWWQVMAVFAPDYFLSRITAITGLDPSFQEIFHRTVAQWQSLSVADRVAEFRRIMVGGGRGAPPVSRLNQDYVLFMSHQINGLDDLIYVVHFGSFPYAVEEAGARRRARIEEIFAAEQVPYLFCRNADPAAAEGAYNQAFLAGTEAAPEARKLAFANPLGMYLRAFGSGDLFMADNPVPTSWTRWSRGAENSRQRLEFGPLDNEDGFLDDVTIGRETDAPHLSGYQIAKRIEVGPLVVVGAPEAIPDDAFQIIPAATIGAITCGTEEDGRCRQIAEFKLEFDQRTQSRRTGRRGGTVA</sequence>
<organism evidence="1 2">
    <name type="scientific">Paracoccus liaowanqingii</name>
    <dbReference type="NCBI Taxonomy" id="2560053"/>
    <lineage>
        <taxon>Bacteria</taxon>
        <taxon>Pseudomonadati</taxon>
        <taxon>Pseudomonadota</taxon>
        <taxon>Alphaproteobacteria</taxon>
        <taxon>Rhodobacterales</taxon>
        <taxon>Paracoccaceae</taxon>
        <taxon>Paracoccus</taxon>
    </lineage>
</organism>
<dbReference type="EMBL" id="SRPG01000311">
    <property type="protein sequence ID" value="TGN45376.1"/>
    <property type="molecule type" value="Genomic_DNA"/>
</dbReference>
<dbReference type="Proteomes" id="UP000297972">
    <property type="component" value="Unassembled WGS sequence"/>
</dbReference>
<accession>A0A4Z1CDQ0</accession>
<evidence type="ECO:0000313" key="1">
    <source>
        <dbReference type="EMBL" id="TGN45376.1"/>
    </source>
</evidence>
<gene>
    <name evidence="1" type="ORF">E4L95_19735</name>
</gene>
<comment type="caution">
    <text evidence="1">The sequence shown here is derived from an EMBL/GenBank/DDBJ whole genome shotgun (WGS) entry which is preliminary data.</text>
</comment>
<keyword evidence="2" id="KW-1185">Reference proteome</keyword>
<evidence type="ECO:0000313" key="2">
    <source>
        <dbReference type="Proteomes" id="UP000297972"/>
    </source>
</evidence>
<dbReference type="RefSeq" id="WP_135819014.1">
    <property type="nucleotide sequence ID" value="NZ_SRPG01000311.1"/>
</dbReference>
<dbReference type="OrthoDB" id="503289at2"/>
<reference evidence="1 2" key="1">
    <citation type="submission" date="2019-03" db="EMBL/GenBank/DDBJ databases">
        <authorList>
            <person name="Li J."/>
        </authorList>
    </citation>
    <scope>NUCLEOTIDE SEQUENCE [LARGE SCALE GENOMIC DNA]</scope>
    <source>
        <strain evidence="1 2">3058</strain>
    </source>
</reference>